<dbReference type="OrthoDB" id="7323395at2"/>
<evidence type="ECO:0000313" key="4">
    <source>
        <dbReference type="Proteomes" id="UP000248021"/>
    </source>
</evidence>
<dbReference type="Proteomes" id="UP000248021">
    <property type="component" value="Unassembled WGS sequence"/>
</dbReference>
<gene>
    <name evidence="3" type="ORF">C7450_102448</name>
</gene>
<proteinExistence type="predicted"/>
<sequence length="502" mass="52302">MGILDGILLGFSQAATPTALLFCLIGVLLGTLIGVLPGIGPSATIAMLLPITLGLDPLTALIMLAGIYYGAQYGGSITAILVNLPGEPSTAVTAIDGYQMARQGRAGSALAISAIGSFVAGTIATVVLAVASPALSQVALKFGAPEYFALTLLGIVLVVVLSRGSLLKGLAMATFGLLLGQVGTDVFTSDTRFTFGLDDLRSGVSFIAVSVGVFGIAEILRNLEQDSTIPRALHKINRLMPTREDFRRSVGPILRGTFLGSLLGVLPGGGAFLSSFASYAVEKRFSRHPEEFGKGAIEGVAGPESANNAGAQTSFIPMLTLGVPSNAVMALMIGAMVVQGIQPGPRVIVTQPELFWGLVASMWIGNAMLVVLNLPLVGAWVSMLRIPYGILFPGILAFSCIGTFSANGSTMELYILAAAGLAGYIFTRIGCDAAPFLLGFVLGPMVEEHFRRAMLISEGNLGVFFERPISAVLMLSVVVLALLTFVPSLLSTRKVVFSNADD</sequence>
<feature type="transmembrane region" description="Helical" evidence="1">
    <location>
        <begin position="169"/>
        <end position="188"/>
    </location>
</feature>
<feature type="transmembrane region" description="Helical" evidence="1">
    <location>
        <begin position="413"/>
        <end position="442"/>
    </location>
</feature>
<feature type="transmembrane region" description="Helical" evidence="1">
    <location>
        <begin position="469"/>
        <end position="490"/>
    </location>
</feature>
<feature type="transmembrane region" description="Helical" evidence="1">
    <location>
        <begin position="354"/>
        <end position="374"/>
    </location>
</feature>
<name>A0A2V3UE51_9HYPH</name>
<dbReference type="EMBL" id="QJJK01000002">
    <property type="protein sequence ID" value="PXW63532.1"/>
    <property type="molecule type" value="Genomic_DNA"/>
</dbReference>
<feature type="transmembrane region" description="Helical" evidence="1">
    <location>
        <begin position="144"/>
        <end position="162"/>
    </location>
</feature>
<dbReference type="PANTHER" id="PTHR35342">
    <property type="entry name" value="TRICARBOXYLIC TRANSPORT PROTEIN"/>
    <property type="match status" value="1"/>
</dbReference>
<feature type="transmembrane region" description="Helical" evidence="1">
    <location>
        <begin position="257"/>
        <end position="281"/>
    </location>
</feature>
<evidence type="ECO:0000259" key="2">
    <source>
        <dbReference type="Pfam" id="PF01970"/>
    </source>
</evidence>
<comment type="caution">
    <text evidence="3">The sequence shown here is derived from an EMBL/GenBank/DDBJ whole genome shotgun (WGS) entry which is preliminary data.</text>
</comment>
<evidence type="ECO:0000313" key="3">
    <source>
        <dbReference type="EMBL" id="PXW63532.1"/>
    </source>
</evidence>
<feature type="transmembrane region" description="Helical" evidence="1">
    <location>
        <begin position="20"/>
        <end position="39"/>
    </location>
</feature>
<keyword evidence="1" id="KW-0472">Membrane</keyword>
<feature type="transmembrane region" description="Helical" evidence="1">
    <location>
        <begin position="386"/>
        <end position="406"/>
    </location>
</feature>
<dbReference type="Pfam" id="PF01970">
    <property type="entry name" value="TctA"/>
    <property type="match status" value="1"/>
</dbReference>
<feature type="domain" description="DUF112" evidence="2">
    <location>
        <begin position="20"/>
        <end position="438"/>
    </location>
</feature>
<dbReference type="RefSeq" id="WP_110373666.1">
    <property type="nucleotide sequence ID" value="NZ_CAKNFM010000002.1"/>
</dbReference>
<dbReference type="PANTHER" id="PTHR35342:SF5">
    <property type="entry name" value="TRICARBOXYLIC TRANSPORT PROTEIN"/>
    <property type="match status" value="1"/>
</dbReference>
<keyword evidence="1" id="KW-1133">Transmembrane helix</keyword>
<keyword evidence="1" id="KW-0812">Transmembrane</keyword>
<dbReference type="InterPro" id="IPR002823">
    <property type="entry name" value="DUF112_TM"/>
</dbReference>
<reference evidence="3 4" key="1">
    <citation type="submission" date="2018-05" db="EMBL/GenBank/DDBJ databases">
        <title>Genomic Encyclopedia of Type Strains, Phase IV (KMG-IV): sequencing the most valuable type-strain genomes for metagenomic binning, comparative biology and taxonomic classification.</title>
        <authorList>
            <person name="Goeker M."/>
        </authorList>
    </citation>
    <scope>NUCLEOTIDE SEQUENCE [LARGE SCALE GENOMIC DNA]</scope>
    <source>
        <strain evidence="3 4">DSM 6462</strain>
    </source>
</reference>
<keyword evidence="4" id="KW-1185">Reference proteome</keyword>
<feature type="transmembrane region" description="Helical" evidence="1">
    <location>
        <begin position="200"/>
        <end position="220"/>
    </location>
</feature>
<evidence type="ECO:0000256" key="1">
    <source>
        <dbReference type="SAM" id="Phobius"/>
    </source>
</evidence>
<organism evidence="3 4">
    <name type="scientific">Chelatococcus asaccharovorans</name>
    <dbReference type="NCBI Taxonomy" id="28210"/>
    <lineage>
        <taxon>Bacteria</taxon>
        <taxon>Pseudomonadati</taxon>
        <taxon>Pseudomonadota</taxon>
        <taxon>Alphaproteobacteria</taxon>
        <taxon>Hyphomicrobiales</taxon>
        <taxon>Chelatococcaceae</taxon>
        <taxon>Chelatococcus</taxon>
    </lineage>
</organism>
<feature type="transmembrane region" description="Helical" evidence="1">
    <location>
        <begin position="323"/>
        <end position="342"/>
    </location>
</feature>
<feature type="transmembrane region" description="Helical" evidence="1">
    <location>
        <begin position="109"/>
        <end position="132"/>
    </location>
</feature>
<dbReference type="AlphaFoldDB" id="A0A2V3UE51"/>
<protein>
    <submittedName>
        <fullName evidence="3">TctA family transporter</fullName>
    </submittedName>
</protein>
<feature type="transmembrane region" description="Helical" evidence="1">
    <location>
        <begin position="45"/>
        <end position="69"/>
    </location>
</feature>
<accession>A0A2V3UE51</accession>